<feature type="transmembrane region" description="Helical" evidence="1">
    <location>
        <begin position="20"/>
        <end position="38"/>
    </location>
</feature>
<proteinExistence type="predicted"/>
<sequence length="79" mass="9104">MKLIHVANKYCRESDWKVLLLLKICLLSAGMIAGMLVPKEKRKAAFGFGIAAFIISYLPLMNRLCRTWRQDTLEQPHEL</sequence>
<protein>
    <submittedName>
        <fullName evidence="2">Permease of phosphate ABC transporter</fullName>
    </submittedName>
</protein>
<organism evidence="2 3">
    <name type="scientific">Candidatus Faeciplasma pullistercoris</name>
    <dbReference type="NCBI Taxonomy" id="2840800"/>
    <lineage>
        <taxon>Bacteria</taxon>
        <taxon>Bacillati</taxon>
        <taxon>Bacillota</taxon>
        <taxon>Clostridia</taxon>
        <taxon>Eubacteriales</taxon>
        <taxon>Oscillospiraceae</taxon>
        <taxon>Oscillospiraceae incertae sedis</taxon>
        <taxon>Candidatus Faeciplasma</taxon>
    </lineage>
</organism>
<dbReference type="AlphaFoldDB" id="A0A9D1GT56"/>
<dbReference type="Proteomes" id="UP000824136">
    <property type="component" value="Unassembled WGS sequence"/>
</dbReference>
<dbReference type="EMBL" id="DVLL01000017">
    <property type="protein sequence ID" value="HIT58981.1"/>
    <property type="molecule type" value="Genomic_DNA"/>
</dbReference>
<keyword evidence="1" id="KW-1133">Transmembrane helix</keyword>
<evidence type="ECO:0000313" key="2">
    <source>
        <dbReference type="EMBL" id="HIT58981.1"/>
    </source>
</evidence>
<keyword evidence="1" id="KW-0812">Transmembrane</keyword>
<feature type="transmembrane region" description="Helical" evidence="1">
    <location>
        <begin position="44"/>
        <end position="60"/>
    </location>
</feature>
<accession>A0A9D1GT56</accession>
<gene>
    <name evidence="2" type="ORF">IAC39_04645</name>
</gene>
<reference evidence="2" key="1">
    <citation type="submission" date="2020-10" db="EMBL/GenBank/DDBJ databases">
        <authorList>
            <person name="Gilroy R."/>
        </authorList>
    </citation>
    <scope>NUCLEOTIDE SEQUENCE</scope>
    <source>
        <strain evidence="2">CHK33-4379</strain>
    </source>
</reference>
<evidence type="ECO:0000313" key="3">
    <source>
        <dbReference type="Proteomes" id="UP000824136"/>
    </source>
</evidence>
<evidence type="ECO:0000256" key="1">
    <source>
        <dbReference type="SAM" id="Phobius"/>
    </source>
</evidence>
<comment type="caution">
    <text evidence="2">The sequence shown here is derived from an EMBL/GenBank/DDBJ whole genome shotgun (WGS) entry which is preliminary data.</text>
</comment>
<keyword evidence="1" id="KW-0472">Membrane</keyword>
<name>A0A9D1GT56_9FIRM</name>
<reference evidence="2" key="2">
    <citation type="journal article" date="2021" name="PeerJ">
        <title>Extensive microbial diversity within the chicken gut microbiome revealed by metagenomics and culture.</title>
        <authorList>
            <person name="Gilroy R."/>
            <person name="Ravi A."/>
            <person name="Getino M."/>
            <person name="Pursley I."/>
            <person name="Horton D.L."/>
            <person name="Alikhan N.F."/>
            <person name="Baker D."/>
            <person name="Gharbi K."/>
            <person name="Hall N."/>
            <person name="Watson M."/>
            <person name="Adriaenssens E.M."/>
            <person name="Foster-Nyarko E."/>
            <person name="Jarju S."/>
            <person name="Secka A."/>
            <person name="Antonio M."/>
            <person name="Oren A."/>
            <person name="Chaudhuri R.R."/>
            <person name="La Ragione R."/>
            <person name="Hildebrand F."/>
            <person name="Pallen M.J."/>
        </authorList>
    </citation>
    <scope>NUCLEOTIDE SEQUENCE</scope>
    <source>
        <strain evidence="2">CHK33-4379</strain>
    </source>
</reference>